<dbReference type="RefSeq" id="WP_099214036.1">
    <property type="nucleotide sequence ID" value="NZ_JAUYVU010000004.1"/>
</dbReference>
<dbReference type="Proteomes" id="UP001242342">
    <property type="component" value="Unassembled WGS sequence"/>
</dbReference>
<comment type="similarity">
    <text evidence="10">Belongs to the ApbE family.</text>
</comment>
<dbReference type="PANTHER" id="PTHR30040">
    <property type="entry name" value="THIAMINE BIOSYNTHESIS LIPOPROTEIN APBE"/>
    <property type="match status" value="1"/>
</dbReference>
<reference evidence="12 15" key="3">
    <citation type="submission" date="2023-07" db="EMBL/GenBank/DDBJ databases">
        <title>Genome content predicts the carbon catabolic preferences of heterotrophic bacteria.</title>
        <authorList>
            <person name="Gralka M."/>
        </authorList>
    </citation>
    <scope>NUCLEOTIDE SEQUENCE [LARGE SCALE GENOMIC DNA]</scope>
    <source>
        <strain evidence="12 15">4G03</strain>
    </source>
</reference>
<dbReference type="GO" id="GO:0046872">
    <property type="term" value="F:metal ion binding"/>
    <property type="evidence" value="ECO:0007669"/>
    <property type="project" value="UniProtKB-UniRule"/>
</dbReference>
<feature type="binding site" evidence="11">
    <location>
        <position position="173"/>
    </location>
    <ligand>
        <name>Mg(2+)</name>
        <dbReference type="ChEBI" id="CHEBI:18420"/>
    </ligand>
</feature>
<dbReference type="InterPro" id="IPR003374">
    <property type="entry name" value="ApbE-like_sf"/>
</dbReference>
<dbReference type="EC" id="2.7.1.180" evidence="1 10"/>
<evidence type="ECO:0000313" key="14">
    <source>
        <dbReference type="Proteomes" id="UP000222163"/>
    </source>
</evidence>
<evidence type="ECO:0000256" key="11">
    <source>
        <dbReference type="PIRSR" id="PIRSR006268-2"/>
    </source>
</evidence>
<keyword evidence="3 10" id="KW-0285">Flavoprotein</keyword>
<accession>A0A2G1BZ75</accession>
<dbReference type="PIRSF" id="PIRSF006268">
    <property type="entry name" value="ApbE"/>
    <property type="match status" value="1"/>
</dbReference>
<feature type="binding site" evidence="11">
    <location>
        <position position="289"/>
    </location>
    <ligand>
        <name>Mg(2+)</name>
        <dbReference type="ChEBI" id="CHEBI:18420"/>
    </ligand>
</feature>
<proteinExistence type="inferred from homology"/>
<comment type="caution">
    <text evidence="13">The sequence shown here is derived from an EMBL/GenBank/DDBJ whole genome shotgun (WGS) entry which is preliminary data.</text>
</comment>
<evidence type="ECO:0000313" key="13">
    <source>
        <dbReference type="EMBL" id="PHN98905.1"/>
    </source>
</evidence>
<evidence type="ECO:0000313" key="15">
    <source>
        <dbReference type="Proteomes" id="UP001242342"/>
    </source>
</evidence>
<evidence type="ECO:0000256" key="4">
    <source>
        <dbReference type="ARBA" id="ARBA00022679"/>
    </source>
</evidence>
<keyword evidence="6 10" id="KW-0274">FAD</keyword>
<evidence type="ECO:0000256" key="10">
    <source>
        <dbReference type="PIRNR" id="PIRNR006268"/>
    </source>
</evidence>
<evidence type="ECO:0000256" key="8">
    <source>
        <dbReference type="ARBA" id="ARBA00031306"/>
    </source>
</evidence>
<evidence type="ECO:0000256" key="2">
    <source>
        <dbReference type="ARBA" id="ARBA00016337"/>
    </source>
</evidence>
<evidence type="ECO:0000256" key="1">
    <source>
        <dbReference type="ARBA" id="ARBA00011955"/>
    </source>
</evidence>
<dbReference type="Proteomes" id="UP000222163">
    <property type="component" value="Unassembled WGS sequence"/>
</dbReference>
<dbReference type="EMBL" id="JAUYVU010000004">
    <property type="protein sequence ID" value="MDP2541196.1"/>
    <property type="molecule type" value="Genomic_DNA"/>
</dbReference>
<gene>
    <name evidence="13" type="ORF">CSC81_01600</name>
    <name evidence="12" type="ORF">Q8W23_06865</name>
</gene>
<keyword evidence="7 10" id="KW-0460">Magnesium</keyword>
<dbReference type="SUPFAM" id="SSF143631">
    <property type="entry name" value="ApbE-like"/>
    <property type="match status" value="1"/>
</dbReference>
<dbReference type="InterPro" id="IPR024932">
    <property type="entry name" value="ApbE"/>
</dbReference>
<dbReference type="PANTHER" id="PTHR30040:SF2">
    <property type="entry name" value="FAD:PROTEIN FMN TRANSFERASE"/>
    <property type="match status" value="1"/>
</dbReference>
<evidence type="ECO:0000256" key="9">
    <source>
        <dbReference type="ARBA" id="ARBA00048540"/>
    </source>
</evidence>
<evidence type="ECO:0000313" key="12">
    <source>
        <dbReference type="EMBL" id="MDP2541196.1"/>
    </source>
</evidence>
<comment type="cofactor">
    <cofactor evidence="11">
        <name>Mg(2+)</name>
        <dbReference type="ChEBI" id="CHEBI:18420"/>
    </cofactor>
    <cofactor evidence="11">
        <name>Mn(2+)</name>
        <dbReference type="ChEBI" id="CHEBI:29035"/>
    </cofactor>
    <text evidence="11">Magnesium. Can also use manganese.</text>
</comment>
<keyword evidence="4 10" id="KW-0808">Transferase</keyword>
<dbReference type="Gene3D" id="3.10.520.10">
    <property type="entry name" value="ApbE-like domains"/>
    <property type="match status" value="1"/>
</dbReference>
<evidence type="ECO:0000256" key="7">
    <source>
        <dbReference type="ARBA" id="ARBA00022842"/>
    </source>
</evidence>
<keyword evidence="5 10" id="KW-0479">Metal-binding</keyword>
<dbReference type="AlphaFoldDB" id="A0A2G1BZ75"/>
<reference evidence="13 14" key="1">
    <citation type="journal article" date="2016" name="Nat. Commun.">
        <title>Microbial interactions lead to rapid micro-scale successions on model marine particles.</title>
        <authorList>
            <person name="Datta M.S."/>
            <person name="Sliwerska E."/>
            <person name="Gore J."/>
            <person name="Polz M.F."/>
            <person name="Cordero O.X."/>
        </authorList>
    </citation>
    <scope>NUCLEOTIDE SEQUENCE [LARGE SCALE GENOMIC DNA]</scope>
    <source>
        <strain evidence="13 14">4G03</strain>
    </source>
</reference>
<dbReference type="EMBL" id="PDUU01000002">
    <property type="protein sequence ID" value="PHN98905.1"/>
    <property type="molecule type" value="Genomic_DNA"/>
</dbReference>
<reference evidence="13" key="2">
    <citation type="submission" date="2017-10" db="EMBL/GenBank/DDBJ databases">
        <authorList>
            <person name="Enke T.N."/>
            <person name="Cordero O.X."/>
        </authorList>
    </citation>
    <scope>NUCLEOTIDE SEQUENCE</scope>
    <source>
        <strain evidence="13">4G03</strain>
    </source>
</reference>
<sequence length="331" mass="36026">MLSLNKTVSFLLLFLVVTSYNYGQQTYQRTLKLMGSRFDITVVANDSALANKNIDIAVSEITRIEKLISSWDINSQTSKINKNAGIKPVVVDSELFKLIKRAISISKLTDGAFDISYASMDRIWKFDGSMTKMPPLNKISASVAKVGFQNIILDESKNTVFLKEKGMKIGFGAIGKGYAADKAKTLLISKGVSAGIINASGDMNTWGSKPDGKPWKVAITNPLNKNKVFALFPLINSAVVTSGNYEKFVNLNGKRYTHIIDPRTGYPSSGIISVTVFAPKAELADALATSIFVMGKNVGINRVNQLPKVECIIIDDKGGISTSKNITIDKI</sequence>
<feature type="binding site" evidence="11">
    <location>
        <position position="285"/>
    </location>
    <ligand>
        <name>Mg(2+)</name>
        <dbReference type="ChEBI" id="CHEBI:18420"/>
    </ligand>
</feature>
<comment type="catalytic activity">
    <reaction evidence="9 10">
        <text>L-threonyl-[protein] + FAD = FMN-L-threonyl-[protein] + AMP + H(+)</text>
        <dbReference type="Rhea" id="RHEA:36847"/>
        <dbReference type="Rhea" id="RHEA-COMP:11060"/>
        <dbReference type="Rhea" id="RHEA-COMP:11061"/>
        <dbReference type="ChEBI" id="CHEBI:15378"/>
        <dbReference type="ChEBI" id="CHEBI:30013"/>
        <dbReference type="ChEBI" id="CHEBI:57692"/>
        <dbReference type="ChEBI" id="CHEBI:74257"/>
        <dbReference type="ChEBI" id="CHEBI:456215"/>
        <dbReference type="EC" id="2.7.1.180"/>
    </reaction>
</comment>
<dbReference type="Pfam" id="PF02424">
    <property type="entry name" value="ApbE"/>
    <property type="match status" value="1"/>
</dbReference>
<protein>
    <recommendedName>
        <fullName evidence="2 10">FAD:protein FMN transferase</fullName>
        <ecNumber evidence="1 10">2.7.1.180</ecNumber>
    </recommendedName>
    <alternativeName>
        <fullName evidence="8 10">Flavin transferase</fullName>
    </alternativeName>
</protein>
<keyword evidence="15" id="KW-1185">Reference proteome</keyword>
<evidence type="ECO:0000256" key="3">
    <source>
        <dbReference type="ARBA" id="ARBA00022630"/>
    </source>
</evidence>
<evidence type="ECO:0000256" key="5">
    <source>
        <dbReference type="ARBA" id="ARBA00022723"/>
    </source>
</evidence>
<name>A0A2G1BZ75_9FLAO</name>
<evidence type="ECO:0000256" key="6">
    <source>
        <dbReference type="ARBA" id="ARBA00022827"/>
    </source>
</evidence>
<dbReference type="GO" id="GO:0016740">
    <property type="term" value="F:transferase activity"/>
    <property type="evidence" value="ECO:0007669"/>
    <property type="project" value="UniProtKB-UniRule"/>
</dbReference>
<organism evidence="13 14">
    <name type="scientific">Tenacibaculum discolor</name>
    <dbReference type="NCBI Taxonomy" id="361581"/>
    <lineage>
        <taxon>Bacteria</taxon>
        <taxon>Pseudomonadati</taxon>
        <taxon>Bacteroidota</taxon>
        <taxon>Flavobacteriia</taxon>
        <taxon>Flavobacteriales</taxon>
        <taxon>Flavobacteriaceae</taxon>
        <taxon>Tenacibaculum</taxon>
    </lineage>
</organism>